<gene>
    <name evidence="1" type="ORF">NM208_g15704</name>
</gene>
<protein>
    <submittedName>
        <fullName evidence="1">Uncharacterized protein</fullName>
    </submittedName>
</protein>
<keyword evidence="2" id="KW-1185">Reference proteome</keyword>
<proteinExistence type="predicted"/>
<comment type="caution">
    <text evidence="1">The sequence shown here is derived from an EMBL/GenBank/DDBJ whole genome shotgun (WGS) entry which is preliminary data.</text>
</comment>
<evidence type="ECO:0000313" key="1">
    <source>
        <dbReference type="EMBL" id="KAJ3509190.1"/>
    </source>
</evidence>
<name>A0ACC1RDS8_9HYPO</name>
<organism evidence="1 2">
    <name type="scientific">Fusarium decemcellulare</name>
    <dbReference type="NCBI Taxonomy" id="57161"/>
    <lineage>
        <taxon>Eukaryota</taxon>
        <taxon>Fungi</taxon>
        <taxon>Dikarya</taxon>
        <taxon>Ascomycota</taxon>
        <taxon>Pezizomycotina</taxon>
        <taxon>Sordariomycetes</taxon>
        <taxon>Hypocreomycetidae</taxon>
        <taxon>Hypocreales</taxon>
        <taxon>Nectriaceae</taxon>
        <taxon>Fusarium</taxon>
        <taxon>Fusarium decemcellulare species complex</taxon>
    </lineage>
</organism>
<dbReference type="Proteomes" id="UP001148629">
    <property type="component" value="Unassembled WGS sequence"/>
</dbReference>
<accession>A0ACC1RDS8</accession>
<evidence type="ECO:0000313" key="2">
    <source>
        <dbReference type="Proteomes" id="UP001148629"/>
    </source>
</evidence>
<dbReference type="EMBL" id="JANRMS010004390">
    <property type="protein sequence ID" value="KAJ3509190.1"/>
    <property type="molecule type" value="Genomic_DNA"/>
</dbReference>
<reference evidence="1" key="1">
    <citation type="submission" date="2022-08" db="EMBL/GenBank/DDBJ databases">
        <title>Genome Sequence of Fusarium decemcellulare.</title>
        <authorList>
            <person name="Buettner E."/>
        </authorList>
    </citation>
    <scope>NUCLEOTIDE SEQUENCE</scope>
    <source>
        <strain evidence="1">Babe19</strain>
    </source>
</reference>
<sequence length="337" mass="36869">MGVFDSLDSGVTDLVGQWNVYSTGLVTLLFALVSYRVIATRDPDVHPMLLARQAVPSSVRNEGESPVYRSQAAPHGMPLNSGLNVKDPGASKWSRGRDGDLRDVWRKAAKGSDDGAKGRILTVLGSQNVVDHKLEDITRQINLIGQHIAEAGGIRVAIYLPNSIELLATLFACSFYSNLTTVLIPFDVSNDELVSMLRRSAVDTLVTAPGAFPFDAVIKAYPSLRQLIWVTDEGSNHMDWNEVPEGTGGNINVATWQDILRDAPVQAGGELPASDPEKTPMDVVTFWQTEPGQVEEMPSLPRSALVPLTSFSLLTRLPTSTLWFLHWQPSSRMPRLP</sequence>